<dbReference type="OrthoDB" id="93530at2157"/>
<dbReference type="RefSeq" id="WP_012966138.1">
    <property type="nucleotide sequence ID" value="NC_013849.1"/>
</dbReference>
<feature type="domain" description="DUF1156" evidence="1">
    <location>
        <begin position="9"/>
        <end position="57"/>
    </location>
</feature>
<dbReference type="SUPFAM" id="SSF53335">
    <property type="entry name" value="S-adenosyl-L-methionine-dependent methyltransferases"/>
    <property type="match status" value="1"/>
</dbReference>
<accession>D3RZ85</accession>
<dbReference type="Gene3D" id="3.40.50.150">
    <property type="entry name" value="Vaccinia Virus protein VP39"/>
    <property type="match status" value="2"/>
</dbReference>
<evidence type="ECO:0000259" key="1">
    <source>
        <dbReference type="Pfam" id="PF06634"/>
    </source>
</evidence>
<organism evidence="2 3">
    <name type="scientific">Ferroglobus placidus (strain DSM 10642 / AEDII12DO)</name>
    <dbReference type="NCBI Taxonomy" id="589924"/>
    <lineage>
        <taxon>Archaea</taxon>
        <taxon>Methanobacteriati</taxon>
        <taxon>Methanobacteriota</taxon>
        <taxon>Archaeoglobi</taxon>
        <taxon>Archaeoglobales</taxon>
        <taxon>Archaeoglobaceae</taxon>
        <taxon>Ferroglobus</taxon>
    </lineage>
</organism>
<dbReference type="HOGENOM" id="CLU_007795_2_0_2"/>
<dbReference type="EMBL" id="CP001899">
    <property type="protein sequence ID" value="ADC65798.1"/>
    <property type="molecule type" value="Genomic_DNA"/>
</dbReference>
<evidence type="ECO:0000313" key="3">
    <source>
        <dbReference type="Proteomes" id="UP000002613"/>
    </source>
</evidence>
<dbReference type="PaxDb" id="589924-Ferp_1651"/>
<proteinExistence type="predicted"/>
<dbReference type="InterPro" id="IPR029063">
    <property type="entry name" value="SAM-dependent_MTases_sf"/>
</dbReference>
<dbReference type="KEGG" id="fpl:Ferp_1651"/>
<dbReference type="CDD" id="cd02440">
    <property type="entry name" value="AdoMet_MTases"/>
    <property type="match status" value="1"/>
</dbReference>
<dbReference type="Pfam" id="PF06634">
    <property type="entry name" value="DUF1156"/>
    <property type="match status" value="1"/>
</dbReference>
<sequence>MSERLIKYYFPTFETSEESIRERAVISPPMFYLHLWWARRPLIGSRVTIAASTVKVEKEPDKKFLQEFKQAVSLLYRNKRPDRPAYNYSPNLDWVFEHADVKSARLLDVFAGGGSIPFEALRLGFKEVVAVEYNPIAYILLKATLEYPLKYREKLVKDVEKWGRWLLERVREELAEYYPRHPEGEPANYIWIRVYRCRCGKLVPAISHPILSKENKYALKLDYDGERPVVRVVKGEGDKVGTGVKSLNCPDGHTLTSKEMSAQYRMEMDRWEKEEMYGHHPAILAAVKLSDGRFVEPTDEMVEATKRAGEVLRERWQEFVEKDLIPTEEIPEGDKTREVLLRSINKFYKLFNARQLLTHATIVKLIREAYEKILNEGEDEEYAKAVVTYLALAHGKLLDYNSVLTSWDSYNKGSIRDTFNRHAYRMGQDFAEGDLLSKNCLLEWALLSNVGVVSALKKIVNLLKDAKGDVKVVLGNAKDPSLYLELGEFDYVVTDPPYYANVQYSELADFFYVWHKRSIGHLYPEAFSTELTPKEDEIVVNKTRKRDEKWFESSLKEVLELVKASLKPDGIAVFMYAHRSLKGLKVMLNAALDAGFIPFAVWGFASEQPRSIHIVGKAAVKTMLVLGLKPKEKETEGIWDANLRAEVRKAIEKEVERTINYNLSYSDAILMGMGAAFEVVGKHWPLYTYDGRKVDLEEILQFASSEVSKLVLEKLVSAPLDQATAMYLMARVVYGEPEYDSLRYLAYGLNYDHEEFIEKYTSASKKKDGTKAYKIKPLTEIKGEGKWLVDAIASSLKAYLSNGPHEAIKVLEDHGYKLDEVTTKFLELILAEGEPEDEEKMAIQGLLMLSIRPNGIRIKKDRIKTLDEFINE</sequence>
<gene>
    <name evidence="2" type="ordered locus">Ferp_1651</name>
</gene>
<dbReference type="GO" id="GO:0008168">
    <property type="term" value="F:methyltransferase activity"/>
    <property type="evidence" value="ECO:0007669"/>
    <property type="project" value="InterPro"/>
</dbReference>
<dbReference type="GO" id="GO:0032259">
    <property type="term" value="P:methylation"/>
    <property type="evidence" value="ECO:0007669"/>
    <property type="project" value="InterPro"/>
</dbReference>
<dbReference type="Proteomes" id="UP000002613">
    <property type="component" value="Chromosome"/>
</dbReference>
<reference evidence="2 3" key="2">
    <citation type="journal article" date="2011" name="Stand. Genomic Sci.">
        <title>Complete genome sequence of Ferroglobus placidus AEDII12DO.</title>
        <authorList>
            <person name="Anderson I."/>
            <person name="Risso C."/>
            <person name="Holmes D."/>
            <person name="Lucas S."/>
            <person name="Copeland A."/>
            <person name="Lapidus A."/>
            <person name="Cheng J.F."/>
            <person name="Bruce D."/>
            <person name="Goodwin L."/>
            <person name="Pitluck S."/>
            <person name="Saunders E."/>
            <person name="Brettin T."/>
            <person name="Detter J.C."/>
            <person name="Han C."/>
            <person name="Tapia R."/>
            <person name="Larimer F."/>
            <person name="Land M."/>
            <person name="Hauser L."/>
            <person name="Woyke T."/>
            <person name="Lovley D."/>
            <person name="Kyrpides N."/>
            <person name="Ivanova N."/>
        </authorList>
    </citation>
    <scope>NUCLEOTIDE SEQUENCE [LARGE SCALE GENOMIC DNA]</scope>
    <source>
        <strain evidence="3">DSM 10642 / AEDII12DO</strain>
    </source>
</reference>
<evidence type="ECO:0000313" key="2">
    <source>
        <dbReference type="EMBL" id="ADC65798.1"/>
    </source>
</evidence>
<name>D3RZ85_FERPA</name>
<dbReference type="Pfam" id="PF03602">
    <property type="entry name" value="Cons_hypoth95"/>
    <property type="match status" value="1"/>
</dbReference>
<protein>
    <recommendedName>
        <fullName evidence="1">DUF1156 domain-containing protein</fullName>
    </recommendedName>
</protein>
<reference evidence="3" key="1">
    <citation type="submission" date="2010-02" db="EMBL/GenBank/DDBJ databases">
        <title>Complete sequence of Ferroglobus placidus DSM 10642.</title>
        <authorList>
            <consortium name="US DOE Joint Genome Institute"/>
            <person name="Lucas S."/>
            <person name="Copeland A."/>
            <person name="Lapidus A."/>
            <person name="Cheng J.-F."/>
            <person name="Bruce D."/>
            <person name="Goodwin L."/>
            <person name="Pitluck S."/>
            <person name="Saunders E."/>
            <person name="Brettin T."/>
            <person name="Detter J.C."/>
            <person name="Han C."/>
            <person name="Tapia R."/>
            <person name="Larimer F."/>
            <person name="Land M."/>
            <person name="Hauser L."/>
            <person name="Kyrpides N."/>
            <person name="Ivanova N."/>
            <person name="Holmes D."/>
            <person name="Lovley D."/>
            <person name="Kyrpides N."/>
            <person name="Anderson I.J."/>
            <person name="Woyke T."/>
        </authorList>
    </citation>
    <scope>NUCLEOTIDE SEQUENCE [LARGE SCALE GENOMIC DNA]</scope>
    <source>
        <strain evidence="3">DSM 10642 / AEDII12DO</strain>
    </source>
</reference>
<dbReference type="GO" id="GO:0003676">
    <property type="term" value="F:nucleic acid binding"/>
    <property type="evidence" value="ECO:0007669"/>
    <property type="project" value="InterPro"/>
</dbReference>
<dbReference type="STRING" id="589924.Ferp_1651"/>
<dbReference type="AlphaFoldDB" id="D3RZ85"/>
<dbReference type="InterPro" id="IPR002052">
    <property type="entry name" value="DNA_methylase_N6_adenine_CS"/>
</dbReference>
<dbReference type="InterPro" id="IPR009537">
    <property type="entry name" value="DUF1156"/>
</dbReference>
<keyword evidence="3" id="KW-1185">Reference proteome</keyword>
<dbReference type="PROSITE" id="PS00092">
    <property type="entry name" value="N6_MTASE"/>
    <property type="match status" value="1"/>
</dbReference>
<dbReference type="eggNOG" id="arCOG06090">
    <property type="taxonomic scope" value="Archaea"/>
</dbReference>
<dbReference type="GeneID" id="8779175"/>
<dbReference type="eggNOG" id="arCOG00889">
    <property type="taxonomic scope" value="Archaea"/>
</dbReference>